<keyword evidence="6 11" id="KW-0554">One-carbon metabolism</keyword>
<evidence type="ECO:0000256" key="2">
    <source>
        <dbReference type="ARBA" id="ARBA00004496"/>
    </source>
</evidence>
<evidence type="ECO:0000256" key="10">
    <source>
        <dbReference type="ARBA" id="ARBA00054606"/>
    </source>
</evidence>
<comment type="caution">
    <text evidence="14">The sequence shown here is derived from an EMBL/GenBank/DDBJ whole genome shotgun (WGS) entry which is preliminary data.</text>
</comment>
<comment type="pathway">
    <text evidence="11">Amino-acid biosynthesis; glycine biosynthesis; glycine from L-serine: step 1/1.</text>
</comment>
<comment type="subunit">
    <text evidence="4 11">Homodimer.</text>
</comment>
<dbReference type="GO" id="GO:0035999">
    <property type="term" value="P:tetrahydrofolate interconversion"/>
    <property type="evidence" value="ECO:0007669"/>
    <property type="project" value="UniProtKB-UniRule"/>
</dbReference>
<evidence type="ECO:0000259" key="13">
    <source>
        <dbReference type="Pfam" id="PF00464"/>
    </source>
</evidence>
<reference evidence="14 15" key="1">
    <citation type="submission" date="2020-08" db="EMBL/GenBank/DDBJ databases">
        <title>Genomic Encyclopedia of Type Strains, Phase IV (KMG-IV): sequencing the most valuable type-strain genomes for metagenomic binning, comparative biology and taxonomic classification.</title>
        <authorList>
            <person name="Goeker M."/>
        </authorList>
    </citation>
    <scope>NUCLEOTIDE SEQUENCE [LARGE SCALE GENOMIC DNA]</scope>
    <source>
        <strain evidence="14 15">DSM 17245</strain>
    </source>
</reference>
<sequence length="418" mass="45817">MIKEIMNFIQEHDPEVGKGIWEEYERQQNNIELIASENIVSTTAMLAMGTVLTNKYAEGYPGKRYYGGCEAVDVVEAIAIERAKELFHCEYANVQPHSGAQANMAVTMAICKPGDKIMGMSLDAGGHLTHGSPVNFSGLYYNIIPYGITKEGYIDYDAVMEIALKEKPKMIIAGASAYPRVIDFKRFREIADACGAILFVDMAHIAGLVAAGVHPSPIPYAHVTTTTTHKTLRGPRGGLILSSKEVAEKYNFNKFVFPGVQGGPLEHVIASKAVCFGEALKPEYKEYQQQVAKNAKALAAAMLDKGFQLVSGGTENHLMLVDLTNFQDVTGKFLQNACDEVHITLNKNAIPNDPRSPFLTSGVRIGTPAVTVRGFKEEDMKEIAECLYKVATDFESSKEEVARRVKALTDAHPIYEGK</sequence>
<evidence type="ECO:0000313" key="15">
    <source>
        <dbReference type="Proteomes" id="UP000522163"/>
    </source>
</evidence>
<gene>
    <name evidence="11" type="primary">glyA</name>
    <name evidence="14" type="ORF">HNQ46_001557</name>
</gene>
<dbReference type="InterPro" id="IPR015424">
    <property type="entry name" value="PyrdxlP-dep_Trfase"/>
</dbReference>
<dbReference type="RefSeq" id="WP_279287716.1">
    <property type="nucleotide sequence ID" value="NZ_CAUQIH010000013.1"/>
</dbReference>
<comment type="similarity">
    <text evidence="3 11">Belongs to the SHMT family.</text>
</comment>
<evidence type="ECO:0000256" key="11">
    <source>
        <dbReference type="HAMAP-Rule" id="MF_00051"/>
    </source>
</evidence>
<protein>
    <recommendedName>
        <fullName evidence="11">Serine hydroxymethyltransferase</fullName>
        <shortName evidence="11">SHMT</shortName>
        <shortName evidence="11">Serine methylase</shortName>
        <ecNumber evidence="11">2.1.2.1</ecNumber>
    </recommendedName>
</protein>
<keyword evidence="9 11" id="KW-0663">Pyridoxal phosphate</keyword>
<dbReference type="CDD" id="cd00378">
    <property type="entry name" value="SHMT"/>
    <property type="match status" value="1"/>
</dbReference>
<dbReference type="GO" id="GO:0008168">
    <property type="term" value="F:methyltransferase activity"/>
    <property type="evidence" value="ECO:0007669"/>
    <property type="project" value="UniProtKB-KW"/>
</dbReference>
<evidence type="ECO:0000256" key="8">
    <source>
        <dbReference type="ARBA" id="ARBA00022679"/>
    </source>
</evidence>
<dbReference type="AlphaFoldDB" id="A0A7W9SG88"/>
<feature type="binding site" evidence="11">
    <location>
        <position position="122"/>
    </location>
    <ligand>
        <name>(6S)-5,6,7,8-tetrahydrofolate</name>
        <dbReference type="ChEBI" id="CHEBI:57453"/>
    </ligand>
</feature>
<evidence type="ECO:0000256" key="5">
    <source>
        <dbReference type="ARBA" id="ARBA00022490"/>
    </source>
</evidence>
<evidence type="ECO:0000256" key="3">
    <source>
        <dbReference type="ARBA" id="ARBA00006376"/>
    </source>
</evidence>
<organism evidence="14 15">
    <name type="scientific">Oribacterium sinus</name>
    <dbReference type="NCBI Taxonomy" id="237576"/>
    <lineage>
        <taxon>Bacteria</taxon>
        <taxon>Bacillati</taxon>
        <taxon>Bacillota</taxon>
        <taxon>Clostridia</taxon>
        <taxon>Lachnospirales</taxon>
        <taxon>Lachnospiraceae</taxon>
        <taxon>Oribacterium</taxon>
    </lineage>
</organism>
<dbReference type="Pfam" id="PF00464">
    <property type="entry name" value="SHMT"/>
    <property type="match status" value="1"/>
</dbReference>
<dbReference type="GO" id="GO:0030170">
    <property type="term" value="F:pyridoxal phosphate binding"/>
    <property type="evidence" value="ECO:0007669"/>
    <property type="project" value="UniProtKB-UniRule"/>
</dbReference>
<dbReference type="UniPathway" id="UPA00193"/>
<dbReference type="GeneID" id="85015100"/>
<dbReference type="InterPro" id="IPR001085">
    <property type="entry name" value="Ser_HO-MeTrfase"/>
</dbReference>
<comment type="cofactor">
    <cofactor evidence="1 11 12">
        <name>pyridoxal 5'-phosphate</name>
        <dbReference type="ChEBI" id="CHEBI:597326"/>
    </cofactor>
</comment>
<dbReference type="NCBIfam" id="NF000586">
    <property type="entry name" value="PRK00011.1"/>
    <property type="match status" value="1"/>
</dbReference>
<proteinExistence type="inferred from homology"/>
<comment type="pathway">
    <text evidence="11">One-carbon metabolism; tetrahydrofolate interconversion.</text>
</comment>
<feature type="binding site" evidence="11">
    <location>
        <begin position="356"/>
        <end position="358"/>
    </location>
    <ligand>
        <name>(6S)-5,6,7,8-tetrahydrofolate</name>
        <dbReference type="ChEBI" id="CHEBI:57453"/>
    </ligand>
</feature>
<comment type="catalytic activity">
    <reaction evidence="11">
        <text>(6R)-5,10-methylene-5,6,7,8-tetrahydrofolate + glycine + H2O = (6S)-5,6,7,8-tetrahydrofolate + L-serine</text>
        <dbReference type="Rhea" id="RHEA:15481"/>
        <dbReference type="ChEBI" id="CHEBI:15377"/>
        <dbReference type="ChEBI" id="CHEBI:15636"/>
        <dbReference type="ChEBI" id="CHEBI:33384"/>
        <dbReference type="ChEBI" id="CHEBI:57305"/>
        <dbReference type="ChEBI" id="CHEBI:57453"/>
        <dbReference type="EC" id="2.1.2.1"/>
    </reaction>
</comment>
<dbReference type="EMBL" id="JACHHH010000007">
    <property type="protein sequence ID" value="MBB6041574.1"/>
    <property type="molecule type" value="Genomic_DNA"/>
</dbReference>
<dbReference type="FunFam" id="3.40.640.10:FF:000001">
    <property type="entry name" value="Serine hydroxymethyltransferase"/>
    <property type="match status" value="1"/>
</dbReference>
<feature type="domain" description="Serine hydroxymethyltransferase-like" evidence="13">
    <location>
        <begin position="10"/>
        <end position="386"/>
    </location>
</feature>
<evidence type="ECO:0000256" key="4">
    <source>
        <dbReference type="ARBA" id="ARBA00011738"/>
    </source>
</evidence>
<keyword evidence="8 11" id="KW-0808">Transferase</keyword>
<dbReference type="PANTHER" id="PTHR11680">
    <property type="entry name" value="SERINE HYDROXYMETHYLTRANSFERASE"/>
    <property type="match status" value="1"/>
</dbReference>
<dbReference type="GO" id="GO:0004372">
    <property type="term" value="F:glycine hydroxymethyltransferase activity"/>
    <property type="evidence" value="ECO:0007669"/>
    <property type="project" value="UniProtKB-UniRule"/>
</dbReference>
<evidence type="ECO:0000256" key="7">
    <source>
        <dbReference type="ARBA" id="ARBA00022605"/>
    </source>
</evidence>
<comment type="caution">
    <text evidence="11">Lacks conserved residue(s) required for the propagation of feature annotation.</text>
</comment>
<keyword evidence="7 11" id="KW-0028">Amino-acid biosynthesis</keyword>
<evidence type="ECO:0000256" key="1">
    <source>
        <dbReference type="ARBA" id="ARBA00001933"/>
    </source>
</evidence>
<keyword evidence="5 11" id="KW-0963">Cytoplasm</keyword>
<dbReference type="HAMAP" id="MF_00051">
    <property type="entry name" value="SHMT"/>
    <property type="match status" value="1"/>
</dbReference>
<dbReference type="Gene3D" id="3.40.640.10">
    <property type="entry name" value="Type I PLP-dependent aspartate aminotransferase-like (Major domain)"/>
    <property type="match status" value="1"/>
</dbReference>
<accession>A0A7W9SG88</accession>
<feature type="modified residue" description="N6-(pyridoxal phosphate)lysine" evidence="11 12">
    <location>
        <position position="230"/>
    </location>
</feature>
<evidence type="ECO:0000256" key="6">
    <source>
        <dbReference type="ARBA" id="ARBA00022563"/>
    </source>
</evidence>
<feature type="site" description="Plays an important role in substrate specificity" evidence="11">
    <location>
        <position position="229"/>
    </location>
</feature>
<evidence type="ECO:0000313" key="14">
    <source>
        <dbReference type="EMBL" id="MBB6041574.1"/>
    </source>
</evidence>
<dbReference type="SUPFAM" id="SSF53383">
    <property type="entry name" value="PLP-dependent transferases"/>
    <property type="match status" value="1"/>
</dbReference>
<dbReference type="GO" id="GO:0032259">
    <property type="term" value="P:methylation"/>
    <property type="evidence" value="ECO:0007669"/>
    <property type="project" value="UniProtKB-KW"/>
</dbReference>
<dbReference type="Gene3D" id="3.90.1150.10">
    <property type="entry name" value="Aspartate Aminotransferase, domain 1"/>
    <property type="match status" value="1"/>
</dbReference>
<dbReference type="PIRSF" id="PIRSF000412">
    <property type="entry name" value="SHMT"/>
    <property type="match status" value="1"/>
</dbReference>
<dbReference type="InterPro" id="IPR015422">
    <property type="entry name" value="PyrdxlP-dep_Trfase_small"/>
</dbReference>
<dbReference type="InterPro" id="IPR049943">
    <property type="entry name" value="Ser_HO-MeTrfase-like"/>
</dbReference>
<comment type="function">
    <text evidence="10">Catalyzes the reversible interconversion of serine and glycine with tetrahydrofolate (THF) serving as the one-carbon carrier. This reaction serves as the major source of one-carbon groups required for the biosynthesis of purines, thymidylate, methionine, and other important biomolecules. Also exhibits THF-independent aldolase activity toward beta-hydroxyamino acids, producing glycine and aldehydes, via a retro-aldol mechanism. Thus, is able to catalyze the cleavage of L-allo-threonine.</text>
</comment>
<comment type="subcellular location">
    <subcellularLocation>
        <location evidence="2 11">Cytoplasm</location>
    </subcellularLocation>
</comment>
<dbReference type="InterPro" id="IPR015421">
    <property type="entry name" value="PyrdxlP-dep_Trfase_major"/>
</dbReference>
<evidence type="ECO:0000256" key="9">
    <source>
        <dbReference type="ARBA" id="ARBA00022898"/>
    </source>
</evidence>
<dbReference type="InterPro" id="IPR019798">
    <property type="entry name" value="Ser_HO-MeTrfase_PLP_BS"/>
</dbReference>
<dbReference type="EC" id="2.1.2.1" evidence="11"/>
<dbReference type="PROSITE" id="PS00096">
    <property type="entry name" value="SHMT"/>
    <property type="match status" value="1"/>
</dbReference>
<dbReference type="GO" id="GO:0019264">
    <property type="term" value="P:glycine biosynthetic process from serine"/>
    <property type="evidence" value="ECO:0007669"/>
    <property type="project" value="UniProtKB-UniRule"/>
</dbReference>
<dbReference type="Proteomes" id="UP000522163">
    <property type="component" value="Unassembled WGS sequence"/>
</dbReference>
<dbReference type="InterPro" id="IPR039429">
    <property type="entry name" value="SHMT-like_dom"/>
</dbReference>
<keyword evidence="14" id="KW-0489">Methyltransferase</keyword>
<dbReference type="GO" id="GO:0005829">
    <property type="term" value="C:cytosol"/>
    <property type="evidence" value="ECO:0007669"/>
    <property type="project" value="TreeGrafter"/>
</dbReference>
<dbReference type="PANTHER" id="PTHR11680:SF35">
    <property type="entry name" value="SERINE HYDROXYMETHYLTRANSFERASE 1"/>
    <property type="match status" value="1"/>
</dbReference>
<dbReference type="UniPathway" id="UPA00288">
    <property type="reaction ID" value="UER01023"/>
</dbReference>
<feature type="binding site" evidence="11">
    <location>
        <begin position="126"/>
        <end position="128"/>
    </location>
    <ligand>
        <name>(6S)-5,6,7,8-tetrahydrofolate</name>
        <dbReference type="ChEBI" id="CHEBI:57453"/>
    </ligand>
</feature>
<name>A0A7W9SG88_9FIRM</name>
<evidence type="ECO:0000256" key="12">
    <source>
        <dbReference type="PIRSR" id="PIRSR000412-50"/>
    </source>
</evidence>